<accession>A0A232EHK6</accession>
<evidence type="ECO:0000313" key="2">
    <source>
        <dbReference type="Proteomes" id="UP000215335"/>
    </source>
</evidence>
<dbReference type="EMBL" id="NNAY01004509">
    <property type="protein sequence ID" value="OXU17801.1"/>
    <property type="molecule type" value="Genomic_DNA"/>
</dbReference>
<evidence type="ECO:0008006" key="3">
    <source>
        <dbReference type="Google" id="ProtNLM"/>
    </source>
</evidence>
<dbReference type="Proteomes" id="UP000215335">
    <property type="component" value="Unassembled WGS sequence"/>
</dbReference>
<dbReference type="PANTHER" id="PTHR47326">
    <property type="entry name" value="TRANSPOSABLE ELEMENT TC3 TRANSPOSASE-LIKE PROTEIN"/>
    <property type="match status" value="1"/>
</dbReference>
<reference evidence="1 2" key="1">
    <citation type="journal article" date="2017" name="Curr. Biol.">
        <title>The Evolution of Venom by Co-option of Single-Copy Genes.</title>
        <authorList>
            <person name="Martinson E.O."/>
            <person name="Mrinalini"/>
            <person name="Kelkar Y.D."/>
            <person name="Chang C.H."/>
            <person name="Werren J.H."/>
        </authorList>
    </citation>
    <scope>NUCLEOTIDE SEQUENCE [LARGE SCALE GENOMIC DNA]</scope>
    <source>
        <strain evidence="1 2">Alberta</strain>
        <tissue evidence="1">Whole body</tissue>
    </source>
</reference>
<protein>
    <recommendedName>
        <fullName evidence="3">Transposase Tc1-like domain-containing protein</fullName>
    </recommendedName>
</protein>
<sequence length="671" mass="77651">MSIDHSSSDLGAFAKECTLKIDFSELVNRSAAAQPVVHANRSTASRETSNLHIGQEHCCFFVYKNPSPVSSKMLIDRLSSAFVAFAENQQRCFFFVYKNPSPVSSEMLIDRLSSAFVAFVNKCALKTDYLELVNRSAAAQPVVHGNRSTASRETSVDCWSFSLGAFAKRCFSYANEIRAQFIAKRLLITRPALAEHSQESMRHESIFECLTISRSGASLSTSESKAPLPLSARLFTCYTDRAYGNFRATRTSDGLLTNLAAAARNLAVLATPSLLSEEVSFRNFASLPFTFDSRLRPWSKIFLGAARRATKDGAMFRCLCAQNNNVLNASRMFLEQYPYVQPQPSRPSYYRLLERVRQHGVIKVERRRRVQPVRGDQNLSDRINQALTDNPRLSLRALARQFTGCSWNNIHMFSLNHLDLRTTGRLIIVIKEIAKKYCPSKKKKLGYDRLLERVRQHGVIKVERHRRVQPVRDDENLCDRINQALTDNPRLWLRALERQFSTRMFLEQYPHVQPQPSRPSYYRLLERVRQHGVIKVERRRRVQPVRGDQNLSDRINQALTDNPRLSLRALARQFNVSKESVRRIVRMTRRPYKPTKAYCKWDLRQLARNPHFFRRVCFRDESTFTNKGPINKQVTRMWSEQNQHWFIENDRQHRWKFNVWIGIVGGRIIAL</sequence>
<gene>
    <name evidence="1" type="ORF">TSAR_000594</name>
</gene>
<name>A0A232EHK6_9HYME</name>
<organism evidence="1 2">
    <name type="scientific">Trichomalopsis sarcophagae</name>
    <dbReference type="NCBI Taxonomy" id="543379"/>
    <lineage>
        <taxon>Eukaryota</taxon>
        <taxon>Metazoa</taxon>
        <taxon>Ecdysozoa</taxon>
        <taxon>Arthropoda</taxon>
        <taxon>Hexapoda</taxon>
        <taxon>Insecta</taxon>
        <taxon>Pterygota</taxon>
        <taxon>Neoptera</taxon>
        <taxon>Endopterygota</taxon>
        <taxon>Hymenoptera</taxon>
        <taxon>Apocrita</taxon>
        <taxon>Proctotrupomorpha</taxon>
        <taxon>Chalcidoidea</taxon>
        <taxon>Pteromalidae</taxon>
        <taxon>Pteromalinae</taxon>
        <taxon>Trichomalopsis</taxon>
    </lineage>
</organism>
<dbReference type="STRING" id="543379.A0A232EHK6"/>
<proteinExistence type="predicted"/>
<evidence type="ECO:0000313" key="1">
    <source>
        <dbReference type="EMBL" id="OXU17801.1"/>
    </source>
</evidence>
<dbReference type="AlphaFoldDB" id="A0A232EHK6"/>
<dbReference type="PANTHER" id="PTHR47326:SF1">
    <property type="entry name" value="HTH PSQ-TYPE DOMAIN-CONTAINING PROTEIN"/>
    <property type="match status" value="1"/>
</dbReference>
<comment type="caution">
    <text evidence="1">The sequence shown here is derived from an EMBL/GenBank/DDBJ whole genome shotgun (WGS) entry which is preliminary data.</text>
</comment>
<keyword evidence="2" id="KW-1185">Reference proteome</keyword>